<name>A0A841MF91_9BACT</name>
<dbReference type="AlphaFoldDB" id="A0A841MF91"/>
<dbReference type="InterPro" id="IPR003959">
    <property type="entry name" value="ATPase_AAA_core"/>
</dbReference>
<dbReference type="PANTHER" id="PTHR43581">
    <property type="entry name" value="ATP/GTP PHOSPHATASE"/>
    <property type="match status" value="1"/>
</dbReference>
<evidence type="ECO:0000259" key="1">
    <source>
        <dbReference type="Pfam" id="PF13304"/>
    </source>
</evidence>
<feature type="domain" description="ATPase AAA-type core" evidence="1">
    <location>
        <begin position="33"/>
        <end position="309"/>
    </location>
</feature>
<dbReference type="EMBL" id="JACIJO010000002">
    <property type="protein sequence ID" value="MBB6326010.1"/>
    <property type="molecule type" value="Genomic_DNA"/>
</dbReference>
<dbReference type="GO" id="GO:0016887">
    <property type="term" value="F:ATP hydrolysis activity"/>
    <property type="evidence" value="ECO:0007669"/>
    <property type="project" value="InterPro"/>
</dbReference>
<dbReference type="InterPro" id="IPR027417">
    <property type="entry name" value="P-loop_NTPase"/>
</dbReference>
<protein>
    <submittedName>
        <fullName evidence="2">Putative ATP-binding protein involved in virulence</fullName>
    </submittedName>
</protein>
<dbReference type="Gene3D" id="3.40.50.300">
    <property type="entry name" value="P-loop containing nucleotide triphosphate hydrolases"/>
    <property type="match status" value="1"/>
</dbReference>
<accession>A0A841MF91</accession>
<keyword evidence="2" id="KW-0547">Nucleotide-binding</keyword>
<reference evidence="2 3" key="1">
    <citation type="submission" date="2020-08" db="EMBL/GenBank/DDBJ databases">
        <title>Genomic Encyclopedia of Type Strains, Phase IV (KMG-IV): sequencing the most valuable type-strain genomes for metagenomic binning, comparative biology and taxonomic classification.</title>
        <authorList>
            <person name="Goeker M."/>
        </authorList>
    </citation>
    <scope>NUCLEOTIDE SEQUENCE [LARGE SCALE GENOMIC DNA]</scope>
    <source>
        <strain evidence="2 3">DSM 102044</strain>
    </source>
</reference>
<proteinExistence type="predicted"/>
<dbReference type="GO" id="GO:0005524">
    <property type="term" value="F:ATP binding"/>
    <property type="evidence" value="ECO:0007669"/>
    <property type="project" value="UniProtKB-KW"/>
</dbReference>
<dbReference type="InterPro" id="IPR051396">
    <property type="entry name" value="Bact_Antivir_Def_Nuclease"/>
</dbReference>
<evidence type="ECO:0000313" key="2">
    <source>
        <dbReference type="EMBL" id="MBB6326010.1"/>
    </source>
</evidence>
<keyword evidence="3" id="KW-1185">Reference proteome</keyword>
<dbReference type="SUPFAM" id="SSF52540">
    <property type="entry name" value="P-loop containing nucleoside triphosphate hydrolases"/>
    <property type="match status" value="1"/>
</dbReference>
<keyword evidence="2" id="KW-0067">ATP-binding</keyword>
<dbReference type="Pfam" id="PF13304">
    <property type="entry name" value="AAA_21"/>
    <property type="match status" value="1"/>
</dbReference>
<dbReference type="PANTHER" id="PTHR43581:SF2">
    <property type="entry name" value="EXCINUCLEASE ATPASE SUBUNIT"/>
    <property type="match status" value="1"/>
</dbReference>
<comment type="caution">
    <text evidence="2">The sequence shown here is derived from an EMBL/GenBank/DDBJ whole genome shotgun (WGS) entry which is preliminary data.</text>
</comment>
<organism evidence="2 3">
    <name type="scientific">Algoriphagus iocasae</name>
    <dbReference type="NCBI Taxonomy" id="1836499"/>
    <lineage>
        <taxon>Bacteria</taxon>
        <taxon>Pseudomonadati</taxon>
        <taxon>Bacteroidota</taxon>
        <taxon>Cytophagia</taxon>
        <taxon>Cytophagales</taxon>
        <taxon>Cyclobacteriaceae</taxon>
        <taxon>Algoriphagus</taxon>
    </lineage>
</organism>
<evidence type="ECO:0000313" key="3">
    <source>
        <dbReference type="Proteomes" id="UP000588604"/>
    </source>
</evidence>
<dbReference type="Proteomes" id="UP000588604">
    <property type="component" value="Unassembled WGS sequence"/>
</dbReference>
<dbReference type="RefSeq" id="WP_184494644.1">
    <property type="nucleotide sequence ID" value="NZ_JACIJO010000002.1"/>
</dbReference>
<gene>
    <name evidence="2" type="ORF">FHS59_001638</name>
</gene>
<sequence length="406" mass="46433">MRIKNLNLKNIGPFKEANLEFITNEYELDSPPIICITGENGTGKSIIIDSIRSILTGRFNGGVERDIVASDSFLVDSTFHINNKNVNIKSTSKYQSGTLDTNNMELNKLFHSNLETSFIKDFVFDYWTSKLSNDKFEITNITALQTEKYLDNTLSGIHKNVDLTKAISFFDYLKDSKNEKEKALGNELYSILEEIINISISHGNLSHVSRINLRPIIKIGTKELSLDKLSSGNLYLIQRFTNLVSQIYSVCVINNIPISKYKAIKGLILIDEAENHLHPKWQKVFLSNIIKIFPKLQLIVSTHSPFIVSSVKNCKVFVCKSEMDFSVVKEETDFYSNKPIEEILLSPLFDTRNFNSEISDLLQQRKVAHESKNLDELKSIESKLLEINPEYFNYLNIEQIIKSIKK</sequence>